<dbReference type="GO" id="GO:0008168">
    <property type="term" value="F:methyltransferase activity"/>
    <property type="evidence" value="ECO:0007669"/>
    <property type="project" value="UniProtKB-KW"/>
</dbReference>
<dbReference type="SUPFAM" id="SSF75217">
    <property type="entry name" value="alpha/beta knot"/>
    <property type="match status" value="1"/>
</dbReference>
<organism evidence="5 6">
    <name type="scientific">Cytobacillus purgationiresistens</name>
    <dbReference type="NCBI Taxonomy" id="863449"/>
    <lineage>
        <taxon>Bacteria</taxon>
        <taxon>Bacillati</taxon>
        <taxon>Bacillota</taxon>
        <taxon>Bacilli</taxon>
        <taxon>Bacillales</taxon>
        <taxon>Bacillaceae</taxon>
        <taxon>Cytobacillus</taxon>
    </lineage>
</organism>
<dbReference type="SUPFAM" id="SSF55315">
    <property type="entry name" value="L30e-like"/>
    <property type="match status" value="1"/>
</dbReference>
<dbReference type="InterPro" id="IPR053888">
    <property type="entry name" value="MRM3-like_sub_bind"/>
</dbReference>
<dbReference type="Proteomes" id="UP001238088">
    <property type="component" value="Unassembled WGS sequence"/>
</dbReference>
<sequence>MKHIHSAKNPQVKQWKKLSNKKERDLTGSFLIEGFHLVEEALRENRIEEIIISETKDIPPSWDYGETSVTIVTDEVISQLTETEAPQGIIAVCNQLEAAVVTAEKKKYLLIDAVQDPGNLGTMIRTADAAGVDAIIVGTGSVDIYNSKVLRSAQGSHFHLPIIRGDLKEWIGRLKEADVPVYGTSLDRAQAFTAYKPSEAFALMMGNEGNGVSKDLLAMTTANLYIPLYGKSESLNVGIAAGILLYYLRK</sequence>
<evidence type="ECO:0000256" key="3">
    <source>
        <dbReference type="ARBA" id="ARBA00022679"/>
    </source>
</evidence>
<dbReference type="Gene3D" id="3.30.1330.30">
    <property type="match status" value="1"/>
</dbReference>
<evidence type="ECO:0000256" key="1">
    <source>
        <dbReference type="ARBA" id="ARBA00007228"/>
    </source>
</evidence>
<evidence type="ECO:0000259" key="4">
    <source>
        <dbReference type="SMART" id="SM00967"/>
    </source>
</evidence>
<dbReference type="Pfam" id="PF22435">
    <property type="entry name" value="MRM3-like_sub_bind"/>
    <property type="match status" value="1"/>
</dbReference>
<dbReference type="InterPro" id="IPR029064">
    <property type="entry name" value="Ribosomal_eL30-like_sf"/>
</dbReference>
<dbReference type="PANTHER" id="PTHR43191:SF2">
    <property type="entry name" value="RRNA METHYLTRANSFERASE 3, MITOCHONDRIAL"/>
    <property type="match status" value="1"/>
</dbReference>
<keyword evidence="6" id="KW-1185">Reference proteome</keyword>
<feature type="domain" description="RNA 2-O ribose methyltransferase substrate binding" evidence="4">
    <location>
        <begin position="31"/>
        <end position="99"/>
    </location>
</feature>
<dbReference type="Gene3D" id="3.40.1280.10">
    <property type="match status" value="1"/>
</dbReference>
<comment type="similarity">
    <text evidence="1">Belongs to the class IV-like SAM-binding methyltransferase superfamily. RNA methyltransferase TrmH family.</text>
</comment>
<dbReference type="InterPro" id="IPR001537">
    <property type="entry name" value="SpoU_MeTrfase"/>
</dbReference>
<dbReference type="SMART" id="SM00967">
    <property type="entry name" value="SpoU_sub_bind"/>
    <property type="match status" value="1"/>
</dbReference>
<protein>
    <submittedName>
        <fullName evidence="5">TrmH family RNA methyltransferase</fullName>
    </submittedName>
</protein>
<keyword evidence="2 5" id="KW-0489">Methyltransferase</keyword>
<dbReference type="InterPro" id="IPR029028">
    <property type="entry name" value="Alpha/beta_knot_MTases"/>
</dbReference>
<keyword evidence="3" id="KW-0808">Transferase</keyword>
<dbReference type="RefSeq" id="WP_307474131.1">
    <property type="nucleotide sequence ID" value="NZ_JAUSUB010000006.1"/>
</dbReference>
<dbReference type="GO" id="GO:0032259">
    <property type="term" value="P:methylation"/>
    <property type="evidence" value="ECO:0007669"/>
    <property type="project" value="UniProtKB-KW"/>
</dbReference>
<evidence type="ECO:0000313" key="5">
    <source>
        <dbReference type="EMBL" id="MDQ0270060.1"/>
    </source>
</evidence>
<dbReference type="InterPro" id="IPR029026">
    <property type="entry name" value="tRNA_m1G_MTases_N"/>
</dbReference>
<evidence type="ECO:0000256" key="2">
    <source>
        <dbReference type="ARBA" id="ARBA00022603"/>
    </source>
</evidence>
<dbReference type="PANTHER" id="PTHR43191">
    <property type="entry name" value="RRNA METHYLTRANSFERASE 3"/>
    <property type="match status" value="1"/>
</dbReference>
<accession>A0ABU0AGA6</accession>
<gene>
    <name evidence="5" type="ORF">J2S17_001932</name>
</gene>
<reference evidence="5 6" key="1">
    <citation type="submission" date="2023-07" db="EMBL/GenBank/DDBJ databases">
        <title>Genomic Encyclopedia of Type Strains, Phase IV (KMG-IV): sequencing the most valuable type-strain genomes for metagenomic binning, comparative biology and taxonomic classification.</title>
        <authorList>
            <person name="Goeker M."/>
        </authorList>
    </citation>
    <scope>NUCLEOTIDE SEQUENCE [LARGE SCALE GENOMIC DNA]</scope>
    <source>
        <strain evidence="5 6">DSM 23494</strain>
    </source>
</reference>
<comment type="caution">
    <text evidence="5">The sequence shown here is derived from an EMBL/GenBank/DDBJ whole genome shotgun (WGS) entry which is preliminary data.</text>
</comment>
<dbReference type="Pfam" id="PF00588">
    <property type="entry name" value="SpoU_methylase"/>
    <property type="match status" value="1"/>
</dbReference>
<dbReference type="CDD" id="cd18095">
    <property type="entry name" value="SpoU-like_rRNA-MTase"/>
    <property type="match status" value="1"/>
</dbReference>
<dbReference type="InterPro" id="IPR051259">
    <property type="entry name" value="rRNA_Methyltransferase"/>
</dbReference>
<dbReference type="InterPro" id="IPR013123">
    <property type="entry name" value="SpoU_subst-bd"/>
</dbReference>
<name>A0ABU0AGA6_9BACI</name>
<proteinExistence type="inferred from homology"/>
<evidence type="ECO:0000313" key="6">
    <source>
        <dbReference type="Proteomes" id="UP001238088"/>
    </source>
</evidence>
<dbReference type="EMBL" id="JAUSUB010000006">
    <property type="protein sequence ID" value="MDQ0270060.1"/>
    <property type="molecule type" value="Genomic_DNA"/>
</dbReference>